<reference evidence="6" key="2">
    <citation type="submission" date="2014-05" db="EMBL/GenBank/DDBJ databases">
        <title>The genome and life-stage specific transcriptomes of Globodera pallida elucidate key aspects of plant parasitism by a cyst nematode.</title>
        <authorList>
            <person name="Cotton J.A."/>
            <person name="Lilley C.J."/>
            <person name="Jones L.M."/>
            <person name="Kikuchi T."/>
            <person name="Reid A.J."/>
            <person name="Thorpe P."/>
            <person name="Tsai I.J."/>
            <person name="Beasley H."/>
            <person name="Blok V."/>
            <person name="Cock P.J.A."/>
            <person name="Van den Akker S.E."/>
            <person name="Holroyd N."/>
            <person name="Hunt M."/>
            <person name="Mantelin S."/>
            <person name="Naghra H."/>
            <person name="Pain A."/>
            <person name="Palomares-Rius J.E."/>
            <person name="Zarowiecki M."/>
            <person name="Berriman M."/>
            <person name="Jones J.T."/>
            <person name="Urwin P.E."/>
        </authorList>
    </citation>
    <scope>NUCLEOTIDE SEQUENCE [LARGE SCALE GENOMIC DNA]</scope>
    <source>
        <strain evidence="6">Lindley</strain>
    </source>
</reference>
<name>A0A183CGM2_GLOPA</name>
<evidence type="ECO:0000313" key="7">
    <source>
        <dbReference type="WBParaSite" id="GPLIN_001202700"/>
    </source>
</evidence>
<keyword evidence="2" id="KW-0812">Transmembrane</keyword>
<dbReference type="PRINTS" id="PR00254">
    <property type="entry name" value="NICOTINICR"/>
</dbReference>
<feature type="region of interest" description="Disordered" evidence="4">
    <location>
        <begin position="329"/>
        <end position="359"/>
    </location>
</feature>
<protein>
    <submittedName>
        <fullName evidence="7">Neur_chan_LBD domain-containing protein</fullName>
    </submittedName>
</protein>
<reference evidence="7" key="3">
    <citation type="submission" date="2016-06" db="UniProtKB">
        <authorList>
            <consortium name="WormBaseParasite"/>
        </authorList>
    </citation>
    <scope>IDENTIFICATION</scope>
</reference>
<dbReference type="InterPro" id="IPR002394">
    <property type="entry name" value="Nicotinic_acetylcholine_rcpt"/>
</dbReference>
<dbReference type="AlphaFoldDB" id="A0A183CGM2"/>
<dbReference type="Pfam" id="PF02931">
    <property type="entry name" value="Neur_chan_LBD"/>
    <property type="match status" value="1"/>
</dbReference>
<evidence type="ECO:0000313" key="6">
    <source>
        <dbReference type="Proteomes" id="UP000050741"/>
    </source>
</evidence>
<proteinExistence type="predicted"/>
<feature type="compositionally biased region" description="Basic and acidic residues" evidence="4">
    <location>
        <begin position="329"/>
        <end position="339"/>
    </location>
</feature>
<evidence type="ECO:0000256" key="3">
    <source>
        <dbReference type="ARBA" id="ARBA00023136"/>
    </source>
</evidence>
<dbReference type="SUPFAM" id="SSF63712">
    <property type="entry name" value="Nicotinic receptor ligand binding domain-like"/>
    <property type="match status" value="1"/>
</dbReference>
<evidence type="ECO:0000259" key="5">
    <source>
        <dbReference type="Pfam" id="PF02931"/>
    </source>
</evidence>
<feature type="region of interest" description="Disordered" evidence="4">
    <location>
        <begin position="264"/>
        <end position="284"/>
    </location>
</feature>
<reference evidence="6" key="1">
    <citation type="submission" date="2013-12" db="EMBL/GenBank/DDBJ databases">
        <authorList>
            <person name="Aslett M."/>
        </authorList>
    </citation>
    <scope>NUCLEOTIDE SEQUENCE [LARGE SCALE GENOMIC DNA]</scope>
    <source>
        <strain evidence="6">Lindley</strain>
    </source>
</reference>
<evidence type="ECO:0000256" key="4">
    <source>
        <dbReference type="SAM" id="MobiDB-lite"/>
    </source>
</evidence>
<evidence type="ECO:0000256" key="1">
    <source>
        <dbReference type="ARBA" id="ARBA00004141"/>
    </source>
</evidence>
<comment type="subcellular location">
    <subcellularLocation>
        <location evidence="1">Membrane</location>
        <topology evidence="1">Multi-pass membrane protein</topology>
    </subcellularLocation>
</comment>
<dbReference type="WBParaSite" id="GPLIN_001202700">
    <property type="protein sequence ID" value="GPLIN_001202700"/>
    <property type="gene ID" value="GPLIN_001202700"/>
</dbReference>
<organism evidence="6 7">
    <name type="scientific">Globodera pallida</name>
    <name type="common">Potato cyst nematode worm</name>
    <name type="synonym">Heterodera pallida</name>
    <dbReference type="NCBI Taxonomy" id="36090"/>
    <lineage>
        <taxon>Eukaryota</taxon>
        <taxon>Metazoa</taxon>
        <taxon>Ecdysozoa</taxon>
        <taxon>Nematoda</taxon>
        <taxon>Chromadorea</taxon>
        <taxon>Rhabditida</taxon>
        <taxon>Tylenchina</taxon>
        <taxon>Tylenchomorpha</taxon>
        <taxon>Tylenchoidea</taxon>
        <taxon>Heteroderidae</taxon>
        <taxon>Heteroderinae</taxon>
        <taxon>Globodera</taxon>
    </lineage>
</organism>
<sequence>MLFLPSRLLLGIRHPKGPQILANSSPTNEAKRSPTFVSLNFNSKESQNNLLSESSSIDLPASLRTISALHFPRIERLNRPFVPALSVPTRIPTPFPSAMPSPQPLYTPTLFPPPMTDSQNSSPEEIPFGWETRNYSAEEERSLYSETIHVRQVNVRDARHFILEMFTELVNFYTKFDERSIRHELLHYNVSFFIRKMSTEYGPELSSIMDEFGRRCTIKFGGDQFEGSSESVSPQQICMMGTLLTISRNISGKLRDYEQLHVEYEPTSSRSSQRTEHGSSYGDKSNLSFAAEAFADPEDIEAKRTMSPGLSYVSGEAQNENNELFNAAREGEETSKSEGEESGEQNQEMPMPSTTSSPMVINPAHTALFGCMQFVTPFFNSVLADWKAAVGELRQQGMITADMTLHALSELSSPEFVKLVDSQIKLFSDEQRTSMDPAKFSGIKKLYLPSDQIWTPDILLYNNADGEPHISIVSDAIVYFTGLVVWKPPSIYKSFCASA</sequence>
<keyword evidence="3" id="KW-0472">Membrane</keyword>
<dbReference type="InterPro" id="IPR006202">
    <property type="entry name" value="Neur_chan_lig-bd"/>
</dbReference>
<keyword evidence="6" id="KW-1185">Reference proteome</keyword>
<accession>A0A183CGM2</accession>
<evidence type="ECO:0000256" key="2">
    <source>
        <dbReference type="ARBA" id="ARBA00022692"/>
    </source>
</evidence>
<dbReference type="GO" id="GO:0045211">
    <property type="term" value="C:postsynaptic membrane"/>
    <property type="evidence" value="ECO:0007669"/>
    <property type="project" value="InterPro"/>
</dbReference>
<dbReference type="Proteomes" id="UP000050741">
    <property type="component" value="Unassembled WGS sequence"/>
</dbReference>
<dbReference type="Gene3D" id="2.70.170.10">
    <property type="entry name" value="Neurotransmitter-gated ion-channel ligand-binding domain"/>
    <property type="match status" value="1"/>
</dbReference>
<dbReference type="GO" id="GO:0022848">
    <property type="term" value="F:acetylcholine-gated monoatomic cation-selective channel activity"/>
    <property type="evidence" value="ECO:0007669"/>
    <property type="project" value="InterPro"/>
</dbReference>
<dbReference type="InterPro" id="IPR036734">
    <property type="entry name" value="Neur_chan_lig-bd_sf"/>
</dbReference>
<feature type="domain" description="Neurotransmitter-gated ion-channel ligand-binding" evidence="5">
    <location>
        <begin position="399"/>
        <end position="497"/>
    </location>
</feature>
<feature type="compositionally biased region" description="Polar residues" evidence="4">
    <location>
        <begin position="345"/>
        <end position="359"/>
    </location>
</feature>